<proteinExistence type="predicted"/>
<organism evidence="2 3">
    <name type="scientific">Adiantum capillus-veneris</name>
    <name type="common">Maidenhair fern</name>
    <dbReference type="NCBI Taxonomy" id="13818"/>
    <lineage>
        <taxon>Eukaryota</taxon>
        <taxon>Viridiplantae</taxon>
        <taxon>Streptophyta</taxon>
        <taxon>Embryophyta</taxon>
        <taxon>Tracheophyta</taxon>
        <taxon>Polypodiopsida</taxon>
        <taxon>Polypodiidae</taxon>
        <taxon>Polypodiales</taxon>
        <taxon>Pteridineae</taxon>
        <taxon>Pteridaceae</taxon>
        <taxon>Vittarioideae</taxon>
        <taxon>Adiantum</taxon>
    </lineage>
</organism>
<evidence type="ECO:0000313" key="3">
    <source>
        <dbReference type="Proteomes" id="UP000886520"/>
    </source>
</evidence>
<sequence>MADGSGPSLSATVQGDLGDPVVPSSLSNGLNEHVLQLEGSHMAESEAQQLPSGPFASHVTSNFAVSNRTGQSNSCCITNLSKGGPASSKLPENNVHSLQTSNYATKPVPSKFEDKELDLLYDPILDCYYDPKTNRYYELK</sequence>
<name>A0A9D4UH28_ADICA</name>
<feature type="compositionally biased region" description="Polar residues" evidence="1">
    <location>
        <begin position="90"/>
        <end position="104"/>
    </location>
</feature>
<dbReference type="EMBL" id="JABFUD020000017">
    <property type="protein sequence ID" value="KAI5067289.1"/>
    <property type="molecule type" value="Genomic_DNA"/>
</dbReference>
<dbReference type="Proteomes" id="UP000886520">
    <property type="component" value="Chromosome 17"/>
</dbReference>
<accession>A0A9D4UH28</accession>
<feature type="region of interest" description="Disordered" evidence="1">
    <location>
        <begin position="1"/>
        <end position="32"/>
    </location>
</feature>
<evidence type="ECO:0000256" key="1">
    <source>
        <dbReference type="SAM" id="MobiDB-lite"/>
    </source>
</evidence>
<gene>
    <name evidence="2" type="ORF">GOP47_0017817</name>
</gene>
<feature type="region of interest" description="Disordered" evidence="1">
    <location>
        <begin position="83"/>
        <end position="108"/>
    </location>
</feature>
<keyword evidence="3" id="KW-1185">Reference proteome</keyword>
<comment type="caution">
    <text evidence="2">The sequence shown here is derived from an EMBL/GenBank/DDBJ whole genome shotgun (WGS) entry which is preliminary data.</text>
</comment>
<protein>
    <submittedName>
        <fullName evidence="2">Uncharacterized protein</fullName>
    </submittedName>
</protein>
<evidence type="ECO:0000313" key="2">
    <source>
        <dbReference type="EMBL" id="KAI5067289.1"/>
    </source>
</evidence>
<reference evidence="2" key="1">
    <citation type="submission" date="2021-01" db="EMBL/GenBank/DDBJ databases">
        <title>Adiantum capillus-veneris genome.</title>
        <authorList>
            <person name="Fang Y."/>
            <person name="Liao Q."/>
        </authorList>
    </citation>
    <scope>NUCLEOTIDE SEQUENCE</scope>
    <source>
        <strain evidence="2">H3</strain>
        <tissue evidence="2">Leaf</tissue>
    </source>
</reference>
<dbReference type="OrthoDB" id="2020677at2759"/>
<dbReference type="AlphaFoldDB" id="A0A9D4UH28"/>